<evidence type="ECO:0000256" key="3">
    <source>
        <dbReference type="ARBA" id="ARBA00023228"/>
    </source>
</evidence>
<dbReference type="PANTHER" id="PTHR33967">
    <property type="entry name" value="RAGULATOR COMPLEX PROTEIN LAMTOR4"/>
    <property type="match status" value="1"/>
</dbReference>
<gene>
    <name evidence="5" type="ORF">TSPI_06263</name>
</gene>
<proteinExistence type="inferred from homology"/>
<comment type="caution">
    <text evidence="5">The sequence shown here is derived from an EMBL/GenBank/DDBJ whole genome shotgun (WGS) entry which is preliminary data.</text>
</comment>
<evidence type="ECO:0000313" key="6">
    <source>
        <dbReference type="Proteomes" id="UP001558632"/>
    </source>
</evidence>
<reference evidence="5 6" key="1">
    <citation type="submission" date="2024-07" db="EMBL/GenBank/DDBJ databases">
        <title>Enhanced genomic and transcriptomic resources for Trichinella pseudospiralis and T. spiralis underpin the discovery of pronounced molecular differences between stages and species.</title>
        <authorList>
            <person name="Pasi K.K."/>
            <person name="La Rosa G."/>
            <person name="Gomez-Morales M.A."/>
            <person name="Tosini F."/>
            <person name="Sumanam S."/>
            <person name="Young N.D."/>
            <person name="Chang B.C."/>
            <person name="Robin G.B."/>
        </authorList>
    </citation>
    <scope>NUCLEOTIDE SEQUENCE [LARGE SCALE GENOMIC DNA]</scope>
    <source>
        <strain evidence="5">ISS534</strain>
    </source>
</reference>
<accession>A0ABR3KVE0</accession>
<comment type="subcellular location">
    <subcellularLocation>
        <location evidence="1">Lysosome</location>
    </subcellularLocation>
</comment>
<dbReference type="Proteomes" id="UP001558632">
    <property type="component" value="Unassembled WGS sequence"/>
</dbReference>
<organism evidence="5 6">
    <name type="scientific">Trichinella spiralis</name>
    <name type="common">Trichina worm</name>
    <dbReference type="NCBI Taxonomy" id="6334"/>
    <lineage>
        <taxon>Eukaryota</taxon>
        <taxon>Metazoa</taxon>
        <taxon>Ecdysozoa</taxon>
        <taxon>Nematoda</taxon>
        <taxon>Enoplea</taxon>
        <taxon>Dorylaimia</taxon>
        <taxon>Trichinellida</taxon>
        <taxon>Trichinellidae</taxon>
        <taxon>Trichinella</taxon>
    </lineage>
</organism>
<name>A0ABR3KVE0_TRISP</name>
<dbReference type="PANTHER" id="PTHR33967:SF1">
    <property type="entry name" value="RAGULATOR COMPLEX PROTEIN LAMTOR4"/>
    <property type="match status" value="1"/>
</dbReference>
<protein>
    <recommendedName>
        <fullName evidence="4">Late endosomal/lysosomal adaptor and MAPK and MTOR activator 4</fullName>
    </recommendedName>
</protein>
<evidence type="ECO:0000313" key="5">
    <source>
        <dbReference type="EMBL" id="KAL1244573.1"/>
    </source>
</evidence>
<keyword evidence="6" id="KW-1185">Reference proteome</keyword>
<comment type="similarity">
    <text evidence="2">Belongs to the LAMTOR4 family.</text>
</comment>
<dbReference type="EMBL" id="JBEUSY010000132">
    <property type="protein sequence ID" value="KAL1244573.1"/>
    <property type="molecule type" value="Genomic_DNA"/>
</dbReference>
<sequence length="102" mass="11725">MQSIANFSYLTRLSSQCGYLVLNDDGAILASFGDLLYDEVTANTIYKMMITPQSGTLFRKLPWKMSIYFENYYYSVVISSRKIFIVKFRNEPTAMSDESIDS</sequence>
<evidence type="ECO:0000256" key="1">
    <source>
        <dbReference type="ARBA" id="ARBA00004371"/>
    </source>
</evidence>
<dbReference type="InterPro" id="IPR034601">
    <property type="entry name" value="LAMTOR4"/>
</dbReference>
<keyword evidence="3" id="KW-0458">Lysosome</keyword>
<evidence type="ECO:0000256" key="2">
    <source>
        <dbReference type="ARBA" id="ARBA00010627"/>
    </source>
</evidence>
<evidence type="ECO:0000256" key="4">
    <source>
        <dbReference type="ARBA" id="ARBA00032690"/>
    </source>
</evidence>